<feature type="compositionally biased region" description="Basic residues" evidence="2">
    <location>
        <begin position="53"/>
        <end position="63"/>
    </location>
</feature>
<feature type="coiled-coil region" evidence="1">
    <location>
        <begin position="113"/>
        <end position="140"/>
    </location>
</feature>
<dbReference type="AlphaFoldDB" id="F4QE81"/>
<gene>
    <name evidence="3" type="ORF">DFA_11791</name>
</gene>
<name>F4QE81_CACFS</name>
<evidence type="ECO:0000256" key="2">
    <source>
        <dbReference type="SAM" id="MobiDB-lite"/>
    </source>
</evidence>
<reference evidence="4" key="1">
    <citation type="journal article" date="2011" name="Genome Res.">
        <title>Phylogeny-wide analysis of social amoeba genomes highlights ancient origins for complex intercellular communication.</title>
        <authorList>
            <person name="Heidel A.J."/>
            <person name="Lawal H.M."/>
            <person name="Felder M."/>
            <person name="Schilde C."/>
            <person name="Helps N.R."/>
            <person name="Tunggal B."/>
            <person name="Rivero F."/>
            <person name="John U."/>
            <person name="Schleicher M."/>
            <person name="Eichinger L."/>
            <person name="Platzer M."/>
            <person name="Noegel A.A."/>
            <person name="Schaap P."/>
            <person name="Gloeckner G."/>
        </authorList>
    </citation>
    <scope>NUCLEOTIDE SEQUENCE [LARGE SCALE GENOMIC DNA]</scope>
    <source>
        <strain evidence="4">SH3</strain>
    </source>
</reference>
<dbReference type="Proteomes" id="UP000007797">
    <property type="component" value="Unassembled WGS sequence"/>
</dbReference>
<organism evidence="3 4">
    <name type="scientific">Cavenderia fasciculata</name>
    <name type="common">Slime mold</name>
    <name type="synonym">Dictyostelium fasciculatum</name>
    <dbReference type="NCBI Taxonomy" id="261658"/>
    <lineage>
        <taxon>Eukaryota</taxon>
        <taxon>Amoebozoa</taxon>
        <taxon>Evosea</taxon>
        <taxon>Eumycetozoa</taxon>
        <taxon>Dictyostelia</taxon>
        <taxon>Acytosteliales</taxon>
        <taxon>Cavenderiaceae</taxon>
        <taxon>Cavenderia</taxon>
    </lineage>
</organism>
<feature type="region of interest" description="Disordered" evidence="2">
    <location>
        <begin position="42"/>
        <end position="89"/>
    </location>
</feature>
<accession>F4QE81</accession>
<dbReference type="EMBL" id="GL883029">
    <property type="protein sequence ID" value="EGG14028.1"/>
    <property type="molecule type" value="Genomic_DNA"/>
</dbReference>
<keyword evidence="1" id="KW-0175">Coiled coil</keyword>
<evidence type="ECO:0000313" key="3">
    <source>
        <dbReference type="EMBL" id="EGG14028.1"/>
    </source>
</evidence>
<proteinExistence type="predicted"/>
<dbReference type="RefSeq" id="XP_004350736.1">
    <property type="nucleotide sequence ID" value="XM_004350685.1"/>
</dbReference>
<dbReference type="GeneID" id="14866337"/>
<evidence type="ECO:0000256" key="1">
    <source>
        <dbReference type="SAM" id="Coils"/>
    </source>
</evidence>
<protein>
    <submittedName>
        <fullName evidence="3">Uncharacterized protein</fullName>
    </submittedName>
</protein>
<keyword evidence="4" id="KW-1185">Reference proteome</keyword>
<dbReference type="KEGG" id="dfa:DFA_11791"/>
<evidence type="ECO:0000313" key="4">
    <source>
        <dbReference type="Proteomes" id="UP000007797"/>
    </source>
</evidence>
<sequence>MYSLYKVYPKNSRHFALLFILYLLFIEISGVDKIDDTFKKVTPQVGPQQQSKNAKRRAIKKSRRETQQQDRSIHGQTTQQQDAGDFEDTIDPSYQQKLEETRQELEKSHCSVLKEQQQQIEEYQKEFELLKLKHQNDQQTMQIQQQVIEQKDSILMVSEVGAMDGYDDVQDSIIQDIIDEVHMVYDPVHISKTIRNLMIQNAKSSH</sequence>
<feature type="compositionally biased region" description="Basic and acidic residues" evidence="2">
    <location>
        <begin position="64"/>
        <end position="73"/>
    </location>
</feature>